<dbReference type="PANTHER" id="PTHR11177:SF403">
    <property type="entry name" value="CHITINASE 2-RELATED"/>
    <property type="match status" value="1"/>
</dbReference>
<keyword evidence="3 4" id="KW-0326">Glycosidase</keyword>
<dbReference type="Gene3D" id="3.20.20.80">
    <property type="entry name" value="Glycosidases"/>
    <property type="match status" value="1"/>
</dbReference>
<protein>
    <recommendedName>
        <fullName evidence="7">GH18 domain-containing protein</fullName>
    </recommendedName>
</protein>
<evidence type="ECO:0000256" key="1">
    <source>
        <dbReference type="ARBA" id="ARBA00022801"/>
    </source>
</evidence>
<organism evidence="8">
    <name type="scientific">Menopon gallinae</name>
    <name type="common">poultry shaft louse</name>
    <dbReference type="NCBI Taxonomy" id="328185"/>
    <lineage>
        <taxon>Eukaryota</taxon>
        <taxon>Metazoa</taxon>
        <taxon>Ecdysozoa</taxon>
        <taxon>Arthropoda</taxon>
        <taxon>Hexapoda</taxon>
        <taxon>Insecta</taxon>
        <taxon>Pterygota</taxon>
        <taxon>Neoptera</taxon>
        <taxon>Paraneoptera</taxon>
        <taxon>Psocodea</taxon>
        <taxon>Troctomorpha</taxon>
        <taxon>Phthiraptera</taxon>
        <taxon>Amblycera</taxon>
        <taxon>Menoponidae</taxon>
        <taxon>Menopon</taxon>
    </lineage>
</organism>
<dbReference type="Pfam" id="PF00704">
    <property type="entry name" value="Glyco_hydro_18"/>
    <property type="match status" value="1"/>
</dbReference>
<gene>
    <name evidence="8" type="ORF">PYX00_010150</name>
</gene>
<accession>A0AAW2HEN7</accession>
<proteinExistence type="inferred from homology"/>
<dbReference type="InterPro" id="IPR001579">
    <property type="entry name" value="Glyco_hydro_18_chit_AS"/>
</dbReference>
<dbReference type="InterPro" id="IPR050314">
    <property type="entry name" value="Glycosyl_Hydrlase_18"/>
</dbReference>
<evidence type="ECO:0000313" key="8">
    <source>
        <dbReference type="EMBL" id="KAL0268078.1"/>
    </source>
</evidence>
<dbReference type="InterPro" id="IPR017853">
    <property type="entry name" value="GH"/>
</dbReference>
<evidence type="ECO:0000256" key="3">
    <source>
        <dbReference type="ARBA" id="ARBA00023295"/>
    </source>
</evidence>
<dbReference type="PROSITE" id="PS51910">
    <property type="entry name" value="GH18_2"/>
    <property type="match status" value="1"/>
</dbReference>
<dbReference type="Gene3D" id="3.10.50.10">
    <property type="match status" value="1"/>
</dbReference>
<sequence length="449" mass="50746">MNHCAYKCQWIIEQMASLSISESRILHDKHVVCYVGTWSVYRPGRGSFSIDDISPKLCTHIVYAFVGLNATTNTLRSIDPYYDLEENYGKGSFKKMTQLKSKNPDLKVTLAVGGWNEGSQNYSRMAMNVDSRRTFIASVIAYVTKYNFDGFDLDWEFPTQRGGAKEDKENFVLLVKELKQELEKYNLMLTAALGAAPEVIDNAYNVKEISKYLDLIHLMCYDYNGPWSTTVGPNAPLNSKDKLNLRYSVEYMLKLGAPPEKIVLGIPAYGHTFITKDVTDVGLGSSVVGPGDEGVFTKQKGFQGYNEICMEIARNKNWSIFWDEESSTPFAMNGNQVISYDDERSVTEKIKLGMKYRLGGFMMWSIDTDDFHGDCERARQSSEPTDSKGYAFPLLRAIHRAIEDYSFDDSDSDIDTNEIPRHDPNRKSSSARILAPILLIPLTFLTTAM</sequence>
<name>A0AAW2HEN7_9NEOP</name>
<evidence type="ECO:0000256" key="2">
    <source>
        <dbReference type="ARBA" id="ARBA00023157"/>
    </source>
</evidence>
<reference evidence="8" key="1">
    <citation type="journal article" date="2024" name="Gigascience">
        <title>Chromosome-level genome of the poultry shaft louse Menopon gallinae provides insight into the host-switching and adaptive evolution of parasitic lice.</title>
        <authorList>
            <person name="Xu Y."/>
            <person name="Ma L."/>
            <person name="Liu S."/>
            <person name="Liang Y."/>
            <person name="Liu Q."/>
            <person name="He Z."/>
            <person name="Tian L."/>
            <person name="Duan Y."/>
            <person name="Cai W."/>
            <person name="Li H."/>
            <person name="Song F."/>
        </authorList>
    </citation>
    <scope>NUCLEOTIDE SEQUENCE</scope>
    <source>
        <strain evidence="8">Cailab_2023a</strain>
    </source>
</reference>
<dbReference type="PANTHER" id="PTHR11177">
    <property type="entry name" value="CHITINASE"/>
    <property type="match status" value="1"/>
</dbReference>
<dbReference type="GO" id="GO:0004568">
    <property type="term" value="F:chitinase activity"/>
    <property type="evidence" value="ECO:0007669"/>
    <property type="project" value="TreeGrafter"/>
</dbReference>
<keyword evidence="2" id="KW-1015">Disulfide bond</keyword>
<dbReference type="GO" id="GO:0008061">
    <property type="term" value="F:chitin binding"/>
    <property type="evidence" value="ECO:0007669"/>
    <property type="project" value="InterPro"/>
</dbReference>
<dbReference type="InterPro" id="IPR001223">
    <property type="entry name" value="Glyco_hydro18_cat"/>
</dbReference>
<feature type="coiled-coil region" evidence="6">
    <location>
        <begin position="168"/>
        <end position="195"/>
    </location>
</feature>
<keyword evidence="1 4" id="KW-0378">Hydrolase</keyword>
<dbReference type="SUPFAM" id="SSF54556">
    <property type="entry name" value="Chitinase insertion domain"/>
    <property type="match status" value="1"/>
</dbReference>
<keyword evidence="6" id="KW-0175">Coiled coil</keyword>
<dbReference type="SMART" id="SM00636">
    <property type="entry name" value="Glyco_18"/>
    <property type="match status" value="1"/>
</dbReference>
<dbReference type="GO" id="GO:0005576">
    <property type="term" value="C:extracellular region"/>
    <property type="evidence" value="ECO:0007669"/>
    <property type="project" value="TreeGrafter"/>
</dbReference>
<comment type="similarity">
    <text evidence="5">Belongs to the glycosyl hydrolase 18 family.</text>
</comment>
<dbReference type="EMBL" id="JARGDH010000005">
    <property type="protein sequence ID" value="KAL0268078.1"/>
    <property type="molecule type" value="Genomic_DNA"/>
</dbReference>
<evidence type="ECO:0000256" key="4">
    <source>
        <dbReference type="RuleBase" id="RU000489"/>
    </source>
</evidence>
<comment type="caution">
    <text evidence="8">The sequence shown here is derived from an EMBL/GenBank/DDBJ whole genome shotgun (WGS) entry which is preliminary data.</text>
</comment>
<dbReference type="AlphaFoldDB" id="A0AAW2HEN7"/>
<dbReference type="GO" id="GO:0005975">
    <property type="term" value="P:carbohydrate metabolic process"/>
    <property type="evidence" value="ECO:0007669"/>
    <property type="project" value="InterPro"/>
</dbReference>
<dbReference type="FunFam" id="3.20.20.80:FF:000097">
    <property type="entry name" value="Probable chitinase 2"/>
    <property type="match status" value="1"/>
</dbReference>
<dbReference type="InterPro" id="IPR029070">
    <property type="entry name" value="Chitinase_insertion_sf"/>
</dbReference>
<feature type="domain" description="GH18" evidence="7">
    <location>
        <begin position="29"/>
        <end position="405"/>
    </location>
</feature>
<evidence type="ECO:0000256" key="6">
    <source>
        <dbReference type="SAM" id="Coils"/>
    </source>
</evidence>
<dbReference type="GO" id="GO:0006032">
    <property type="term" value="P:chitin catabolic process"/>
    <property type="evidence" value="ECO:0007669"/>
    <property type="project" value="TreeGrafter"/>
</dbReference>
<evidence type="ECO:0000256" key="5">
    <source>
        <dbReference type="RuleBase" id="RU004453"/>
    </source>
</evidence>
<evidence type="ECO:0000259" key="7">
    <source>
        <dbReference type="PROSITE" id="PS51910"/>
    </source>
</evidence>
<dbReference type="FunFam" id="3.10.50.10:FF:000001">
    <property type="entry name" value="Chitinase 3-like 1"/>
    <property type="match status" value="1"/>
</dbReference>
<dbReference type="CDD" id="cd02872">
    <property type="entry name" value="GH18_chitolectin_chitotriosidase"/>
    <property type="match status" value="1"/>
</dbReference>
<dbReference type="PROSITE" id="PS01095">
    <property type="entry name" value="GH18_1"/>
    <property type="match status" value="1"/>
</dbReference>
<dbReference type="InterPro" id="IPR011583">
    <property type="entry name" value="Chitinase_II/V-like_cat"/>
</dbReference>
<dbReference type="SUPFAM" id="SSF51445">
    <property type="entry name" value="(Trans)glycosidases"/>
    <property type="match status" value="1"/>
</dbReference>